<reference evidence="4 5" key="1">
    <citation type="submission" date="2020-07" db="EMBL/GenBank/DDBJ databases">
        <title>Exploring microbial biodiversity for novel pathways involved in the catabolism of aromatic compounds derived from lignin.</title>
        <authorList>
            <person name="Elkins J."/>
        </authorList>
    </citation>
    <scope>NUCLEOTIDE SEQUENCE [LARGE SCALE GENOMIC DNA]</scope>
    <source>
        <strain evidence="2 5">H2C3B</strain>
        <strain evidence="3 4">H2C3C</strain>
    </source>
</reference>
<name>A0A7Y9WUQ5_9BURK</name>
<dbReference type="RefSeq" id="WP_179709187.1">
    <property type="nucleotide sequence ID" value="NZ_JACCAS010000002.1"/>
</dbReference>
<feature type="chain" id="PRO_5044662545" evidence="1">
    <location>
        <begin position="24"/>
        <end position="174"/>
    </location>
</feature>
<evidence type="ECO:0000313" key="3">
    <source>
        <dbReference type="EMBL" id="NYH27387.1"/>
    </source>
</evidence>
<evidence type="ECO:0000256" key="1">
    <source>
        <dbReference type="SAM" id="SignalP"/>
    </source>
</evidence>
<sequence length="174" mass="17644">MKAKALGVIAGALIAATPLVSFAAGLPAPFEGSSTLQADGLVKSIDQVKHSVTVLDAQGGEASFDITDPANLAQIRQGGKVHIRMVRKALVSVTRGADGHGAGAQSAQPNTVHNVTAEVQTIDHASGIMALKSPNGAVFHIQGREPAKVAGVTPGMQVMVAFAQQVDVAVAPAQ</sequence>
<proteinExistence type="predicted"/>
<dbReference type="Proteomes" id="UP000572540">
    <property type="component" value="Unassembled WGS sequence"/>
</dbReference>
<keyword evidence="1" id="KW-0732">Signal</keyword>
<keyword evidence="4" id="KW-1185">Reference proteome</keyword>
<protein>
    <submittedName>
        <fullName evidence="3">Cu/Ag efflux protein CusF</fullName>
    </submittedName>
</protein>
<dbReference type="EMBL" id="JACCAS010000002">
    <property type="protein sequence ID" value="NYH27387.1"/>
    <property type="molecule type" value="Genomic_DNA"/>
</dbReference>
<dbReference type="Proteomes" id="UP000540929">
    <property type="component" value="Unassembled WGS sequence"/>
</dbReference>
<comment type="caution">
    <text evidence="3">The sequence shown here is derived from an EMBL/GenBank/DDBJ whole genome shotgun (WGS) entry which is preliminary data.</text>
</comment>
<evidence type="ECO:0000313" key="4">
    <source>
        <dbReference type="Proteomes" id="UP000540929"/>
    </source>
</evidence>
<feature type="signal peptide" evidence="1">
    <location>
        <begin position="1"/>
        <end position="23"/>
    </location>
</feature>
<evidence type="ECO:0000313" key="2">
    <source>
        <dbReference type="EMBL" id="NYH17329.1"/>
    </source>
</evidence>
<accession>A0A7Y9WUQ5</accession>
<evidence type="ECO:0000313" key="5">
    <source>
        <dbReference type="Proteomes" id="UP000572540"/>
    </source>
</evidence>
<organism evidence="3 4">
    <name type="scientific">Paraburkholderia bryophila</name>
    <dbReference type="NCBI Taxonomy" id="420952"/>
    <lineage>
        <taxon>Bacteria</taxon>
        <taxon>Pseudomonadati</taxon>
        <taxon>Pseudomonadota</taxon>
        <taxon>Betaproteobacteria</taxon>
        <taxon>Burkholderiales</taxon>
        <taxon>Burkholderiaceae</taxon>
        <taxon>Paraburkholderia</taxon>
    </lineage>
</organism>
<dbReference type="AlphaFoldDB" id="A0A7Y9WUQ5"/>
<gene>
    <name evidence="3" type="ORF">GGD40_006958</name>
    <name evidence="2" type="ORF">GGD41_004557</name>
</gene>
<dbReference type="EMBL" id="JACCAU010000001">
    <property type="protein sequence ID" value="NYH17329.1"/>
    <property type="molecule type" value="Genomic_DNA"/>
</dbReference>